<organism evidence="1 2">
    <name type="scientific">Trichinella nelsoni</name>
    <dbReference type="NCBI Taxonomy" id="6336"/>
    <lineage>
        <taxon>Eukaryota</taxon>
        <taxon>Metazoa</taxon>
        <taxon>Ecdysozoa</taxon>
        <taxon>Nematoda</taxon>
        <taxon>Enoplea</taxon>
        <taxon>Dorylaimia</taxon>
        <taxon>Trichinellida</taxon>
        <taxon>Trichinellidae</taxon>
        <taxon>Trichinella</taxon>
    </lineage>
</organism>
<proteinExistence type="predicted"/>
<gene>
    <name evidence="1" type="ORF">T07_5682</name>
</gene>
<dbReference type="OrthoDB" id="5920038at2759"/>
<evidence type="ECO:0000313" key="1">
    <source>
        <dbReference type="EMBL" id="KRX23355.1"/>
    </source>
</evidence>
<accession>A0A0V0S9J0</accession>
<sequence>MNTAIIGTDIQTDKRIIKRKDDRCCPTVLVSGDGDAAALSSLGVVTTAVSSSGMASTESHSVFSTGLCVCATVDRLLSVPGRTVGLSESQLSLDLPVLRLVVVGPEQFRVYGSSEAQPDFFQLSCKDTDHPFSLTIRRRVKRGGRDVLDTTFV</sequence>
<keyword evidence="2" id="KW-1185">Reference proteome</keyword>
<dbReference type="Proteomes" id="UP000054630">
    <property type="component" value="Unassembled WGS sequence"/>
</dbReference>
<protein>
    <submittedName>
        <fullName evidence="1">Uncharacterized protein</fullName>
    </submittedName>
</protein>
<dbReference type="AlphaFoldDB" id="A0A0V0S9J0"/>
<name>A0A0V0S9J0_9BILA</name>
<dbReference type="EMBL" id="JYDL01000025">
    <property type="protein sequence ID" value="KRX23355.1"/>
    <property type="molecule type" value="Genomic_DNA"/>
</dbReference>
<evidence type="ECO:0000313" key="2">
    <source>
        <dbReference type="Proteomes" id="UP000054630"/>
    </source>
</evidence>
<comment type="caution">
    <text evidence="1">The sequence shown here is derived from an EMBL/GenBank/DDBJ whole genome shotgun (WGS) entry which is preliminary data.</text>
</comment>
<reference evidence="1 2" key="1">
    <citation type="submission" date="2015-01" db="EMBL/GenBank/DDBJ databases">
        <title>Evolution of Trichinella species and genotypes.</title>
        <authorList>
            <person name="Korhonen P.K."/>
            <person name="Edoardo P."/>
            <person name="Giuseppe L.R."/>
            <person name="Gasser R.B."/>
        </authorList>
    </citation>
    <scope>NUCLEOTIDE SEQUENCE [LARGE SCALE GENOMIC DNA]</scope>
    <source>
        <strain evidence="1">ISS37</strain>
    </source>
</reference>